<dbReference type="GO" id="GO:0010133">
    <property type="term" value="P:L-proline catabolic process to L-glutamate"/>
    <property type="evidence" value="ECO:0007669"/>
    <property type="project" value="TreeGrafter"/>
</dbReference>
<name>A0A4Z2EDG5_9TELE</name>
<dbReference type="AlphaFoldDB" id="A0A4Z2EDG5"/>
<dbReference type="Gene3D" id="3.40.605.10">
    <property type="entry name" value="Aldehyde Dehydrogenase, Chain A, domain 1"/>
    <property type="match status" value="1"/>
</dbReference>
<dbReference type="InterPro" id="IPR016161">
    <property type="entry name" value="Ald_DH/histidinol_DH"/>
</dbReference>
<dbReference type="Pfam" id="PF00171">
    <property type="entry name" value="Aldedh"/>
    <property type="match status" value="1"/>
</dbReference>
<dbReference type="EMBL" id="SRLO01009221">
    <property type="protein sequence ID" value="TNN26937.1"/>
    <property type="molecule type" value="Genomic_DNA"/>
</dbReference>
<keyword evidence="5" id="KW-1185">Reference proteome</keyword>
<protein>
    <submittedName>
        <fullName evidence="4">Delta-1-pyrroline-5-carboxylate dehydrogenase, mitochondrial</fullName>
    </submittedName>
</protein>
<keyword evidence="1" id="KW-0560">Oxidoreductase</keyword>
<organism evidence="4 5">
    <name type="scientific">Liparis tanakae</name>
    <name type="common">Tanaka's snailfish</name>
    <dbReference type="NCBI Taxonomy" id="230148"/>
    <lineage>
        <taxon>Eukaryota</taxon>
        <taxon>Metazoa</taxon>
        <taxon>Chordata</taxon>
        <taxon>Craniata</taxon>
        <taxon>Vertebrata</taxon>
        <taxon>Euteleostomi</taxon>
        <taxon>Actinopterygii</taxon>
        <taxon>Neopterygii</taxon>
        <taxon>Teleostei</taxon>
        <taxon>Neoteleostei</taxon>
        <taxon>Acanthomorphata</taxon>
        <taxon>Eupercaria</taxon>
        <taxon>Perciformes</taxon>
        <taxon>Cottioidei</taxon>
        <taxon>Cottales</taxon>
        <taxon>Liparidae</taxon>
        <taxon>Liparis</taxon>
    </lineage>
</organism>
<evidence type="ECO:0000256" key="2">
    <source>
        <dbReference type="ARBA" id="ARBA00023027"/>
    </source>
</evidence>
<keyword evidence="2" id="KW-0520">NAD</keyword>
<evidence type="ECO:0000313" key="5">
    <source>
        <dbReference type="Proteomes" id="UP000314294"/>
    </source>
</evidence>
<dbReference type="GO" id="GO:0005759">
    <property type="term" value="C:mitochondrial matrix"/>
    <property type="evidence" value="ECO:0007669"/>
    <property type="project" value="TreeGrafter"/>
</dbReference>
<dbReference type="InterPro" id="IPR016163">
    <property type="entry name" value="Ald_DH_C"/>
</dbReference>
<dbReference type="InterPro" id="IPR016162">
    <property type="entry name" value="Ald_DH_N"/>
</dbReference>
<dbReference type="InterPro" id="IPR015590">
    <property type="entry name" value="Aldehyde_DH_dom"/>
</dbReference>
<proteinExistence type="predicted"/>
<dbReference type="SUPFAM" id="SSF53720">
    <property type="entry name" value="ALDH-like"/>
    <property type="match status" value="1"/>
</dbReference>
<sequence>MLYVITYKAPRCTLLCNNDVNVITPRPLQGFVAAVSPFNFTAIGGNLAGAPALMGNVVLWKPSDGAVSASYVVYRALRDAGLPPHIVQFLPADGPTFGDARLWKQVAQNVDAYRTFPRLAGGEEQEKCSACSRMYVPDRLWPLIREQLLAAHGQLRVGDVSTDQYPSIPINTDQYRSIPIDTDQYRSIPIDTHQYPSIPINTDRYPSIPIDTDRYRSIPIDTDQYRSMPPWPVFWSC</sequence>
<dbReference type="OrthoDB" id="5322683at2759"/>
<evidence type="ECO:0000259" key="3">
    <source>
        <dbReference type="Pfam" id="PF00171"/>
    </source>
</evidence>
<accession>A0A4Z2EDG5</accession>
<evidence type="ECO:0000256" key="1">
    <source>
        <dbReference type="ARBA" id="ARBA00023002"/>
    </source>
</evidence>
<dbReference type="PANTHER" id="PTHR42862">
    <property type="entry name" value="DELTA-1-PYRROLINE-5-CARBOXYLATE DEHYDROGENASE 1, ISOFORM A-RELATED"/>
    <property type="match status" value="1"/>
</dbReference>
<dbReference type="PANTHER" id="PTHR42862:SF1">
    <property type="entry name" value="DELTA-1-PYRROLINE-5-CARBOXYLATE DEHYDROGENASE 2, ISOFORM A-RELATED"/>
    <property type="match status" value="1"/>
</dbReference>
<dbReference type="GO" id="GO:0003842">
    <property type="term" value="F:L-glutamate gamma-semialdehyde dehydrogenase activity"/>
    <property type="evidence" value="ECO:0007669"/>
    <property type="project" value="TreeGrafter"/>
</dbReference>
<dbReference type="InterPro" id="IPR050485">
    <property type="entry name" value="Proline_metab_enzyme"/>
</dbReference>
<dbReference type="Gene3D" id="3.40.309.10">
    <property type="entry name" value="Aldehyde Dehydrogenase, Chain A, domain 2"/>
    <property type="match status" value="1"/>
</dbReference>
<gene>
    <name evidence="4" type="primary">aldh4a1_0</name>
    <name evidence="4" type="ORF">EYF80_062921</name>
</gene>
<feature type="domain" description="Aldehyde dehydrogenase" evidence="3">
    <location>
        <begin position="17"/>
        <end position="100"/>
    </location>
</feature>
<reference evidence="4 5" key="1">
    <citation type="submission" date="2019-03" db="EMBL/GenBank/DDBJ databases">
        <title>First draft genome of Liparis tanakae, snailfish: a comprehensive survey of snailfish specific genes.</title>
        <authorList>
            <person name="Kim W."/>
            <person name="Song I."/>
            <person name="Jeong J.-H."/>
            <person name="Kim D."/>
            <person name="Kim S."/>
            <person name="Ryu S."/>
            <person name="Song J.Y."/>
            <person name="Lee S.K."/>
        </authorList>
    </citation>
    <scope>NUCLEOTIDE SEQUENCE [LARGE SCALE GENOMIC DNA]</scope>
    <source>
        <tissue evidence="4">Muscle</tissue>
    </source>
</reference>
<comment type="caution">
    <text evidence="4">The sequence shown here is derived from an EMBL/GenBank/DDBJ whole genome shotgun (WGS) entry which is preliminary data.</text>
</comment>
<dbReference type="Proteomes" id="UP000314294">
    <property type="component" value="Unassembled WGS sequence"/>
</dbReference>
<evidence type="ECO:0000313" key="4">
    <source>
        <dbReference type="EMBL" id="TNN26937.1"/>
    </source>
</evidence>